<reference evidence="1 2" key="1">
    <citation type="journal article" date="2019" name="Sci. Rep.">
        <title>Orb-weaving spider Araneus ventricosus genome elucidates the spidroin gene catalogue.</title>
        <authorList>
            <person name="Kono N."/>
            <person name="Nakamura H."/>
            <person name="Ohtoshi R."/>
            <person name="Moran D.A.P."/>
            <person name="Shinohara A."/>
            <person name="Yoshida Y."/>
            <person name="Fujiwara M."/>
            <person name="Mori M."/>
            <person name="Tomita M."/>
            <person name="Arakawa K."/>
        </authorList>
    </citation>
    <scope>NUCLEOTIDE SEQUENCE [LARGE SCALE GENOMIC DNA]</scope>
</reference>
<dbReference type="EMBL" id="BGPR01037595">
    <property type="protein sequence ID" value="GBO13236.1"/>
    <property type="molecule type" value="Genomic_DNA"/>
</dbReference>
<dbReference type="AlphaFoldDB" id="A0A4Y2UNH9"/>
<organism evidence="1 2">
    <name type="scientific">Araneus ventricosus</name>
    <name type="common">Orbweaver spider</name>
    <name type="synonym">Epeira ventricosa</name>
    <dbReference type="NCBI Taxonomy" id="182803"/>
    <lineage>
        <taxon>Eukaryota</taxon>
        <taxon>Metazoa</taxon>
        <taxon>Ecdysozoa</taxon>
        <taxon>Arthropoda</taxon>
        <taxon>Chelicerata</taxon>
        <taxon>Arachnida</taxon>
        <taxon>Araneae</taxon>
        <taxon>Araneomorphae</taxon>
        <taxon>Entelegynae</taxon>
        <taxon>Araneoidea</taxon>
        <taxon>Araneidae</taxon>
        <taxon>Araneus</taxon>
    </lineage>
</organism>
<evidence type="ECO:0000313" key="1">
    <source>
        <dbReference type="EMBL" id="GBO13236.1"/>
    </source>
</evidence>
<sequence length="86" mass="9560">MKRDTTLATPLDADQTTVRGGCLLSVRQKNSARQVVLLTAVAIATGYVREDPFRIGGIRQKSGFYFILGVSLRQQKKNILRKLLPT</sequence>
<comment type="caution">
    <text evidence="1">The sequence shown here is derived from an EMBL/GenBank/DDBJ whole genome shotgun (WGS) entry which is preliminary data.</text>
</comment>
<keyword evidence="2" id="KW-1185">Reference proteome</keyword>
<proteinExistence type="predicted"/>
<accession>A0A4Y2UNH9</accession>
<dbReference type="Proteomes" id="UP000499080">
    <property type="component" value="Unassembled WGS sequence"/>
</dbReference>
<evidence type="ECO:0000313" key="2">
    <source>
        <dbReference type="Proteomes" id="UP000499080"/>
    </source>
</evidence>
<gene>
    <name evidence="1" type="ORF">AVEN_261295_1</name>
</gene>
<name>A0A4Y2UNH9_ARAVE</name>
<protein>
    <submittedName>
        <fullName evidence="1">Uncharacterized protein</fullName>
    </submittedName>
</protein>